<dbReference type="EC" id="2.7.1.-" evidence="7"/>
<dbReference type="NCBIfam" id="TIGR03168">
    <property type="entry name" value="1-PFK"/>
    <property type="match status" value="1"/>
</dbReference>
<dbReference type="InterPro" id="IPR017583">
    <property type="entry name" value="Tagatose/fructose_Pkinase"/>
</dbReference>
<sequence length="265" mass="26689">MIRTVTPNPAVDVTYTLPSVRLGEVNRVREVAEAAGGKGVNVARVLAKLGRPVTVTGFLGGATGERLSALLATTDGVAQEWLEVAAETRRTTTVVDTHGATVLNEPGPRLAEDAWVALADHLASLVRAGDVVVVAGSTPPGTGADELPRLLRRLHESGARTVVDTSGPGLLAAAAAGAHLLKPNHHELLEATGATDVRTGAELLLGHGAGGVAVSSGEEGMLLVLPDPAGARVWRARPAEVLSGNPTGAGDAAVAALADALAAGT</sequence>
<dbReference type="Gene3D" id="3.40.1190.20">
    <property type="match status" value="1"/>
</dbReference>
<dbReference type="AlphaFoldDB" id="A0A6N7EKK9"/>
<dbReference type="InterPro" id="IPR011611">
    <property type="entry name" value="PfkB_dom"/>
</dbReference>
<dbReference type="PANTHER" id="PTHR46566">
    <property type="entry name" value="1-PHOSPHOFRUCTOKINASE-RELATED"/>
    <property type="match status" value="1"/>
</dbReference>
<dbReference type="GO" id="GO:0005524">
    <property type="term" value="F:ATP binding"/>
    <property type="evidence" value="ECO:0007669"/>
    <property type="project" value="UniProtKB-KW"/>
</dbReference>
<keyword evidence="4 7" id="KW-0418">Kinase</keyword>
<comment type="similarity">
    <text evidence="1">Belongs to the carbohydrate kinase PfkB family.</text>
</comment>
<evidence type="ECO:0000259" key="6">
    <source>
        <dbReference type="Pfam" id="PF00294"/>
    </source>
</evidence>
<keyword evidence="3" id="KW-0547">Nucleotide-binding</keyword>
<reference evidence="7 8" key="1">
    <citation type="submission" date="2019-10" db="EMBL/GenBank/DDBJ databases">
        <title>Georgenia wutianyii sp. nov. and Georgenia yuyongxinii sp. nov. isolated from plateau pika (Ochotona curzoniae) in the Qinghai-Tibet plateau of China.</title>
        <authorList>
            <person name="Tian Z."/>
        </authorList>
    </citation>
    <scope>NUCLEOTIDE SEQUENCE [LARGE SCALE GENOMIC DNA]</scope>
    <source>
        <strain evidence="7 8">JCM 19765</strain>
    </source>
</reference>
<dbReference type="EMBL" id="WHPC01000091">
    <property type="protein sequence ID" value="MPV38600.1"/>
    <property type="molecule type" value="Genomic_DNA"/>
</dbReference>
<evidence type="ECO:0000256" key="5">
    <source>
        <dbReference type="ARBA" id="ARBA00022840"/>
    </source>
</evidence>
<evidence type="ECO:0000256" key="3">
    <source>
        <dbReference type="ARBA" id="ARBA00022741"/>
    </source>
</evidence>
<name>A0A6N7EKK9_9MICO</name>
<comment type="caution">
    <text evidence="7">The sequence shown here is derived from an EMBL/GenBank/DDBJ whole genome shotgun (WGS) entry which is preliminary data.</text>
</comment>
<dbReference type="SUPFAM" id="SSF53613">
    <property type="entry name" value="Ribokinase-like"/>
    <property type="match status" value="1"/>
</dbReference>
<evidence type="ECO:0000256" key="1">
    <source>
        <dbReference type="ARBA" id="ARBA00010688"/>
    </source>
</evidence>
<dbReference type="Proteomes" id="UP000437709">
    <property type="component" value="Unassembled WGS sequence"/>
</dbReference>
<gene>
    <name evidence="7" type="ORF">GB881_16400</name>
</gene>
<evidence type="ECO:0000256" key="2">
    <source>
        <dbReference type="ARBA" id="ARBA00022679"/>
    </source>
</evidence>
<dbReference type="Pfam" id="PF00294">
    <property type="entry name" value="PfkB"/>
    <property type="match status" value="1"/>
</dbReference>
<evidence type="ECO:0000256" key="4">
    <source>
        <dbReference type="ARBA" id="ARBA00022777"/>
    </source>
</evidence>
<dbReference type="InterPro" id="IPR002173">
    <property type="entry name" value="Carboh/pur_kinase_PfkB_CS"/>
</dbReference>
<keyword evidence="8" id="KW-1185">Reference proteome</keyword>
<dbReference type="GO" id="GO:0005829">
    <property type="term" value="C:cytosol"/>
    <property type="evidence" value="ECO:0007669"/>
    <property type="project" value="TreeGrafter"/>
</dbReference>
<dbReference type="PROSITE" id="PS00583">
    <property type="entry name" value="PFKB_KINASES_1"/>
    <property type="match status" value="1"/>
</dbReference>
<dbReference type="PIRSF" id="PIRSF000535">
    <property type="entry name" value="1PFK/6PFK/LacC"/>
    <property type="match status" value="1"/>
</dbReference>
<evidence type="ECO:0000313" key="7">
    <source>
        <dbReference type="EMBL" id="MPV38600.1"/>
    </source>
</evidence>
<feature type="non-terminal residue" evidence="7">
    <location>
        <position position="265"/>
    </location>
</feature>
<dbReference type="PROSITE" id="PS00584">
    <property type="entry name" value="PFKB_KINASES_2"/>
    <property type="match status" value="1"/>
</dbReference>
<feature type="domain" description="Carbohydrate kinase PfkB" evidence="6">
    <location>
        <begin position="22"/>
        <end position="264"/>
    </location>
</feature>
<keyword evidence="2 7" id="KW-0808">Transferase</keyword>
<dbReference type="InterPro" id="IPR029056">
    <property type="entry name" value="Ribokinase-like"/>
</dbReference>
<dbReference type="RefSeq" id="WP_321573386.1">
    <property type="nucleotide sequence ID" value="NZ_WHPC01000091.1"/>
</dbReference>
<proteinExistence type="inferred from homology"/>
<protein>
    <submittedName>
        <fullName evidence="7">Hexose kinase</fullName>
        <ecNumber evidence="7">2.7.1.-</ecNumber>
    </submittedName>
</protein>
<dbReference type="GO" id="GO:0008443">
    <property type="term" value="F:phosphofructokinase activity"/>
    <property type="evidence" value="ECO:0007669"/>
    <property type="project" value="TreeGrafter"/>
</dbReference>
<accession>A0A6N7EKK9</accession>
<evidence type="ECO:0000313" key="8">
    <source>
        <dbReference type="Proteomes" id="UP000437709"/>
    </source>
</evidence>
<organism evidence="7 8">
    <name type="scientific">Georgenia subflava</name>
    <dbReference type="NCBI Taxonomy" id="1622177"/>
    <lineage>
        <taxon>Bacteria</taxon>
        <taxon>Bacillati</taxon>
        <taxon>Actinomycetota</taxon>
        <taxon>Actinomycetes</taxon>
        <taxon>Micrococcales</taxon>
        <taxon>Bogoriellaceae</taxon>
        <taxon>Georgenia</taxon>
    </lineage>
</organism>
<dbReference type="PANTHER" id="PTHR46566:SF5">
    <property type="entry name" value="1-PHOSPHOFRUCTOKINASE"/>
    <property type="match status" value="1"/>
</dbReference>
<keyword evidence="5" id="KW-0067">ATP-binding</keyword>